<dbReference type="GO" id="GO:0005525">
    <property type="term" value="F:GTP binding"/>
    <property type="evidence" value="ECO:0007669"/>
    <property type="project" value="UniProtKB-KW"/>
</dbReference>
<keyword evidence="2" id="KW-0547">Nucleotide-binding</keyword>
<accession>A0A562RRI6</accession>
<comment type="similarity">
    <text evidence="1">Belongs to the SIMIBI class G3E GTPase family. ArgK/MeaB subfamily.</text>
</comment>
<evidence type="ECO:0000256" key="5">
    <source>
        <dbReference type="ARBA" id="ARBA00023186"/>
    </source>
</evidence>
<sequence>MVDKVKKIQSGDVRSASRLIRHIEDNVAEARSTMKDIFPLTGHSHVVGLTGPPGAGKSTLVDGLIDAFRKMGRTVGVIAVDPTSPFTGGAILGDRIRMQRHAEDPGVFVRSVATRGALGGLSRAVGDAIHIMDVMGKDVILVETVGTGQQEVDIMHYAHTVLVVLIPGMGDDIQAIKAGILEIASIFVINKAEREGSSKLRRELVTMLNMAPESAFPGGWRPPILKCDNAFEPSGFSQSVSDLALSINEHYEHLVSKSLIGNWSARKAATEFNEAIRCAILDPVLNDLMANGELDAMIGRLVNKETDPYTLAEEIATRYLKKMT</sequence>
<comment type="caution">
    <text evidence="6">The sequence shown here is derived from an EMBL/GenBank/DDBJ whole genome shotgun (WGS) entry which is preliminary data.</text>
</comment>
<organism evidence="6 7">
    <name type="scientific">Desulfobotulus alkaliphilus</name>
    <dbReference type="NCBI Taxonomy" id="622671"/>
    <lineage>
        <taxon>Bacteria</taxon>
        <taxon>Pseudomonadati</taxon>
        <taxon>Thermodesulfobacteriota</taxon>
        <taxon>Desulfobacteria</taxon>
        <taxon>Desulfobacterales</taxon>
        <taxon>Desulfobacteraceae</taxon>
        <taxon>Desulfobotulus</taxon>
    </lineage>
</organism>
<dbReference type="InterPro" id="IPR005129">
    <property type="entry name" value="GTPase_ArgK"/>
</dbReference>
<keyword evidence="6" id="KW-0418">Kinase</keyword>
<protein>
    <submittedName>
        <fullName evidence="6">LAO/AO transport system kinase</fullName>
    </submittedName>
</protein>
<keyword evidence="4" id="KW-0342">GTP-binding</keyword>
<evidence type="ECO:0000313" key="6">
    <source>
        <dbReference type="EMBL" id="TWI71124.1"/>
    </source>
</evidence>
<keyword evidence="5" id="KW-0143">Chaperone</keyword>
<dbReference type="CDD" id="cd03114">
    <property type="entry name" value="MMAA-like"/>
    <property type="match status" value="1"/>
</dbReference>
<dbReference type="Pfam" id="PF03308">
    <property type="entry name" value="MeaB"/>
    <property type="match status" value="1"/>
</dbReference>
<dbReference type="PANTHER" id="PTHR43087">
    <property type="entry name" value="LYSINE/ARGININE/ORNITHINE TRANSPORT SYSTEM KINASE"/>
    <property type="match status" value="1"/>
</dbReference>
<dbReference type="NCBIfam" id="TIGR00750">
    <property type="entry name" value="lao"/>
    <property type="match status" value="1"/>
</dbReference>
<dbReference type="Proteomes" id="UP000318307">
    <property type="component" value="Unassembled WGS sequence"/>
</dbReference>
<keyword evidence="7" id="KW-1185">Reference proteome</keyword>
<keyword evidence="6" id="KW-0808">Transferase</keyword>
<dbReference type="Gene3D" id="3.40.50.300">
    <property type="entry name" value="P-loop containing nucleotide triphosphate hydrolases"/>
    <property type="match status" value="1"/>
</dbReference>
<dbReference type="PANTHER" id="PTHR43087:SF1">
    <property type="entry name" value="LAO_AO TRANSPORT SYSTEM ATPASE"/>
    <property type="match status" value="1"/>
</dbReference>
<evidence type="ECO:0000256" key="2">
    <source>
        <dbReference type="ARBA" id="ARBA00022741"/>
    </source>
</evidence>
<evidence type="ECO:0000256" key="3">
    <source>
        <dbReference type="ARBA" id="ARBA00022801"/>
    </source>
</evidence>
<evidence type="ECO:0000256" key="1">
    <source>
        <dbReference type="ARBA" id="ARBA00009625"/>
    </source>
</evidence>
<dbReference type="GO" id="GO:0016301">
    <property type="term" value="F:kinase activity"/>
    <property type="evidence" value="ECO:0007669"/>
    <property type="project" value="UniProtKB-KW"/>
</dbReference>
<dbReference type="InterPro" id="IPR052040">
    <property type="entry name" value="GTPase/Isobutyryl-CoA_mutase"/>
</dbReference>
<dbReference type="AlphaFoldDB" id="A0A562RRI6"/>
<reference evidence="6 7" key="1">
    <citation type="submission" date="2019-07" db="EMBL/GenBank/DDBJ databases">
        <title>Genome sequencing of 100 strains of the haloalkaliphilic chemolithoautotrophic sulfur-oxidizing bacterium Thioalkalivibrio.</title>
        <authorList>
            <person name="Muyzer G."/>
        </authorList>
    </citation>
    <scope>NUCLEOTIDE SEQUENCE [LARGE SCALE GENOMIC DNA]</scope>
    <source>
        <strain evidence="6 7">ASO4-4</strain>
    </source>
</reference>
<dbReference type="RefSeq" id="WP_144685180.1">
    <property type="nucleotide sequence ID" value="NZ_VLLC01000015.1"/>
</dbReference>
<evidence type="ECO:0000313" key="7">
    <source>
        <dbReference type="Proteomes" id="UP000318307"/>
    </source>
</evidence>
<keyword evidence="3" id="KW-0378">Hydrolase</keyword>
<dbReference type="OrthoDB" id="9778292at2"/>
<dbReference type="GO" id="GO:0003924">
    <property type="term" value="F:GTPase activity"/>
    <property type="evidence" value="ECO:0007669"/>
    <property type="project" value="InterPro"/>
</dbReference>
<dbReference type="SUPFAM" id="SSF52540">
    <property type="entry name" value="P-loop containing nucleoside triphosphate hydrolases"/>
    <property type="match status" value="1"/>
</dbReference>
<evidence type="ECO:0000256" key="4">
    <source>
        <dbReference type="ARBA" id="ARBA00023134"/>
    </source>
</evidence>
<proteinExistence type="inferred from homology"/>
<gene>
    <name evidence="6" type="ORF">LZ24_02088</name>
</gene>
<name>A0A562RRI6_9BACT</name>
<dbReference type="EMBL" id="VLLC01000015">
    <property type="protein sequence ID" value="TWI71124.1"/>
    <property type="molecule type" value="Genomic_DNA"/>
</dbReference>
<dbReference type="InterPro" id="IPR027417">
    <property type="entry name" value="P-loop_NTPase"/>
</dbReference>